<reference evidence="2" key="2">
    <citation type="journal article" date="2021" name="Genome Biol. Evol.">
        <title>Developing a high-quality reference genome for a parasitic bivalve with doubly uniparental inheritance (Bivalvia: Unionida).</title>
        <authorList>
            <person name="Smith C.H."/>
        </authorList>
    </citation>
    <scope>NUCLEOTIDE SEQUENCE</scope>
    <source>
        <strain evidence="2">CHS0354</strain>
        <tissue evidence="2">Mantle</tissue>
    </source>
</reference>
<evidence type="ECO:0000256" key="1">
    <source>
        <dbReference type="SAM" id="MobiDB-lite"/>
    </source>
</evidence>
<sequence>MSGNLKLNERLATGRTGNGDRKSELCVWCWRRNKEKKEIHGSSDISKTYTKRIHWTMGSGA</sequence>
<protein>
    <submittedName>
        <fullName evidence="2">Uncharacterized protein</fullName>
    </submittedName>
</protein>
<proteinExistence type="predicted"/>
<dbReference type="EMBL" id="JAEAOA010001560">
    <property type="protein sequence ID" value="KAK3583555.1"/>
    <property type="molecule type" value="Genomic_DNA"/>
</dbReference>
<evidence type="ECO:0000313" key="2">
    <source>
        <dbReference type="EMBL" id="KAK3583555.1"/>
    </source>
</evidence>
<comment type="caution">
    <text evidence="2">The sequence shown here is derived from an EMBL/GenBank/DDBJ whole genome shotgun (WGS) entry which is preliminary data.</text>
</comment>
<reference evidence="2" key="1">
    <citation type="journal article" date="2021" name="Genome Biol. Evol.">
        <title>A High-Quality Reference Genome for a Parasitic Bivalve with Doubly Uniparental Inheritance (Bivalvia: Unionida).</title>
        <authorList>
            <person name="Smith C.H."/>
        </authorList>
    </citation>
    <scope>NUCLEOTIDE SEQUENCE</scope>
    <source>
        <strain evidence="2">CHS0354</strain>
    </source>
</reference>
<name>A0AAE0S225_9BIVA</name>
<feature type="non-terminal residue" evidence="2">
    <location>
        <position position="61"/>
    </location>
</feature>
<gene>
    <name evidence="2" type="ORF">CHS0354_026141</name>
</gene>
<dbReference type="AlphaFoldDB" id="A0AAE0S225"/>
<evidence type="ECO:0000313" key="3">
    <source>
        <dbReference type="Proteomes" id="UP001195483"/>
    </source>
</evidence>
<feature type="region of interest" description="Disordered" evidence="1">
    <location>
        <begin position="1"/>
        <end position="20"/>
    </location>
</feature>
<accession>A0AAE0S225</accession>
<organism evidence="2 3">
    <name type="scientific">Potamilus streckersoni</name>
    <dbReference type="NCBI Taxonomy" id="2493646"/>
    <lineage>
        <taxon>Eukaryota</taxon>
        <taxon>Metazoa</taxon>
        <taxon>Spiralia</taxon>
        <taxon>Lophotrochozoa</taxon>
        <taxon>Mollusca</taxon>
        <taxon>Bivalvia</taxon>
        <taxon>Autobranchia</taxon>
        <taxon>Heteroconchia</taxon>
        <taxon>Palaeoheterodonta</taxon>
        <taxon>Unionida</taxon>
        <taxon>Unionoidea</taxon>
        <taxon>Unionidae</taxon>
        <taxon>Ambleminae</taxon>
        <taxon>Lampsilini</taxon>
        <taxon>Potamilus</taxon>
    </lineage>
</organism>
<reference evidence="2" key="3">
    <citation type="submission" date="2023-05" db="EMBL/GenBank/DDBJ databases">
        <authorList>
            <person name="Smith C.H."/>
        </authorList>
    </citation>
    <scope>NUCLEOTIDE SEQUENCE</scope>
    <source>
        <strain evidence="2">CHS0354</strain>
        <tissue evidence="2">Mantle</tissue>
    </source>
</reference>
<dbReference type="Proteomes" id="UP001195483">
    <property type="component" value="Unassembled WGS sequence"/>
</dbReference>
<keyword evidence="3" id="KW-1185">Reference proteome</keyword>